<dbReference type="AlphaFoldDB" id="A0AA88PG16"/>
<organism evidence="2 3">
    <name type="scientific">Cirrhinus molitorella</name>
    <name type="common">mud carp</name>
    <dbReference type="NCBI Taxonomy" id="172907"/>
    <lineage>
        <taxon>Eukaryota</taxon>
        <taxon>Metazoa</taxon>
        <taxon>Chordata</taxon>
        <taxon>Craniata</taxon>
        <taxon>Vertebrata</taxon>
        <taxon>Euteleostomi</taxon>
        <taxon>Actinopterygii</taxon>
        <taxon>Neopterygii</taxon>
        <taxon>Teleostei</taxon>
        <taxon>Ostariophysi</taxon>
        <taxon>Cypriniformes</taxon>
        <taxon>Cyprinidae</taxon>
        <taxon>Labeoninae</taxon>
        <taxon>Labeonini</taxon>
        <taxon>Cirrhinus</taxon>
    </lineage>
</organism>
<proteinExistence type="predicted"/>
<comment type="caution">
    <text evidence="2">The sequence shown here is derived from an EMBL/GenBank/DDBJ whole genome shotgun (WGS) entry which is preliminary data.</text>
</comment>
<feature type="region of interest" description="Disordered" evidence="1">
    <location>
        <begin position="72"/>
        <end position="103"/>
    </location>
</feature>
<evidence type="ECO:0000313" key="3">
    <source>
        <dbReference type="Proteomes" id="UP001187343"/>
    </source>
</evidence>
<protein>
    <submittedName>
        <fullName evidence="2">Uncharacterized protein</fullName>
    </submittedName>
</protein>
<dbReference type="EMBL" id="JAUYZG010000018">
    <property type="protein sequence ID" value="KAK2881002.1"/>
    <property type="molecule type" value="Genomic_DNA"/>
</dbReference>
<accession>A0AA88PG16</accession>
<sequence length="103" mass="11233">MTVERLASTSFKHREKALNISSGTTMEALCARQIQRQGITRFVHHYTVSFSFISLQSPLSVPRIPSVRAAQGAGLSSPAVPRANGSESVNGRKTDGNWSGFWL</sequence>
<dbReference type="Proteomes" id="UP001187343">
    <property type="component" value="Unassembled WGS sequence"/>
</dbReference>
<evidence type="ECO:0000313" key="2">
    <source>
        <dbReference type="EMBL" id="KAK2881002.1"/>
    </source>
</evidence>
<evidence type="ECO:0000256" key="1">
    <source>
        <dbReference type="SAM" id="MobiDB-lite"/>
    </source>
</evidence>
<keyword evidence="3" id="KW-1185">Reference proteome</keyword>
<reference evidence="2" key="1">
    <citation type="submission" date="2023-08" db="EMBL/GenBank/DDBJ databases">
        <title>Chromosome-level Genome Assembly of mud carp (Cirrhinus molitorella).</title>
        <authorList>
            <person name="Liu H."/>
        </authorList>
    </citation>
    <scope>NUCLEOTIDE SEQUENCE</scope>
    <source>
        <strain evidence="2">Prfri</strain>
        <tissue evidence="2">Muscle</tissue>
    </source>
</reference>
<name>A0AA88PG16_9TELE</name>
<gene>
    <name evidence="2" type="ORF">Q8A67_018270</name>
</gene>